<reference evidence="2 3" key="1">
    <citation type="submission" date="2020-08" db="EMBL/GenBank/DDBJ databases">
        <title>Genomic Encyclopedia of Type Strains, Phase III (KMG-III): the genomes of soil and plant-associated and newly described type strains.</title>
        <authorList>
            <person name="Whitman W."/>
        </authorList>
    </citation>
    <scope>NUCLEOTIDE SEQUENCE [LARGE SCALE GENOMIC DNA]</scope>
    <source>
        <strain evidence="2 3">CECT 3237</strain>
    </source>
</reference>
<accession>A0A7W5EZG4</accession>
<proteinExistence type="predicted"/>
<dbReference type="EMBL" id="JACHXE010000001">
    <property type="protein sequence ID" value="MBB3074430.1"/>
    <property type="molecule type" value="Genomic_DNA"/>
</dbReference>
<protein>
    <submittedName>
        <fullName evidence="2">Uncharacterized protein</fullName>
    </submittedName>
</protein>
<comment type="caution">
    <text evidence="2">The sequence shown here is derived from an EMBL/GenBank/DDBJ whole genome shotgun (WGS) entry which is preliminary data.</text>
</comment>
<organism evidence="2 3">
    <name type="scientific">Streptomyces violarus</name>
    <dbReference type="NCBI Taxonomy" id="67380"/>
    <lineage>
        <taxon>Bacteria</taxon>
        <taxon>Bacillati</taxon>
        <taxon>Actinomycetota</taxon>
        <taxon>Actinomycetes</taxon>
        <taxon>Kitasatosporales</taxon>
        <taxon>Streptomycetaceae</taxon>
        <taxon>Streptomyces</taxon>
    </lineage>
</organism>
<evidence type="ECO:0000256" key="1">
    <source>
        <dbReference type="SAM" id="MobiDB-lite"/>
    </source>
</evidence>
<gene>
    <name evidence="2" type="ORF">FHS41_000899</name>
</gene>
<feature type="region of interest" description="Disordered" evidence="1">
    <location>
        <begin position="18"/>
        <end position="52"/>
    </location>
</feature>
<dbReference type="RefSeq" id="WP_184587898.1">
    <property type="nucleotide sequence ID" value="NZ_BMUP01000001.1"/>
</dbReference>
<dbReference type="Proteomes" id="UP000572907">
    <property type="component" value="Unassembled WGS sequence"/>
</dbReference>
<name>A0A7W5EZG4_9ACTN</name>
<feature type="compositionally biased region" description="Gly residues" evidence="1">
    <location>
        <begin position="32"/>
        <end position="43"/>
    </location>
</feature>
<keyword evidence="3" id="KW-1185">Reference proteome</keyword>
<evidence type="ECO:0000313" key="3">
    <source>
        <dbReference type="Proteomes" id="UP000572907"/>
    </source>
</evidence>
<dbReference type="AlphaFoldDB" id="A0A7W5EZG4"/>
<sequence length="52" mass="4988">MGVGDVPDHAMSWFTSGAGRTIDGHGAVEGLAEGGGAGAGRTGPGAVDPPQR</sequence>
<evidence type="ECO:0000313" key="2">
    <source>
        <dbReference type="EMBL" id="MBB3074430.1"/>
    </source>
</evidence>